<dbReference type="STRING" id="1079859.SAMN04515674_10382"/>
<dbReference type="InterPro" id="IPR041602">
    <property type="entry name" value="Quercetinase_C"/>
</dbReference>
<feature type="binding site" evidence="2">
    <location>
        <position position="60"/>
    </location>
    <ligand>
        <name>Fe cation</name>
        <dbReference type="ChEBI" id="CHEBI:24875"/>
    </ligand>
</feature>
<dbReference type="SUPFAM" id="SSF51182">
    <property type="entry name" value="RmlC-like cupins"/>
    <property type="match status" value="1"/>
</dbReference>
<feature type="domain" description="Quercetin 2,3-dioxygenase C-terminal cupin" evidence="5">
    <location>
        <begin position="148"/>
        <end position="234"/>
    </location>
</feature>
<comment type="similarity">
    <text evidence="1 3">Belongs to the pirin family.</text>
</comment>
<reference evidence="6 7" key="1">
    <citation type="submission" date="2016-10" db="EMBL/GenBank/DDBJ databases">
        <authorList>
            <person name="de Groot N.N."/>
        </authorList>
    </citation>
    <scope>NUCLEOTIDE SEQUENCE [LARGE SCALE GENOMIC DNA]</scope>
    <source>
        <strain evidence="7">E92,LMG 26720,CCM 7988</strain>
    </source>
</reference>
<evidence type="ECO:0008006" key="8">
    <source>
        <dbReference type="Google" id="ProtNLM"/>
    </source>
</evidence>
<dbReference type="PANTHER" id="PTHR43212">
    <property type="entry name" value="QUERCETIN 2,3-DIOXYGENASE"/>
    <property type="match status" value="1"/>
</dbReference>
<evidence type="ECO:0000313" key="7">
    <source>
        <dbReference type="Proteomes" id="UP000199306"/>
    </source>
</evidence>
<dbReference type="InterPro" id="IPR011051">
    <property type="entry name" value="RmlC_Cupin_sf"/>
</dbReference>
<dbReference type="PIRSF" id="PIRSF006232">
    <property type="entry name" value="Pirin"/>
    <property type="match status" value="1"/>
</dbReference>
<proteinExistence type="inferred from homology"/>
<feature type="binding site" evidence="2">
    <location>
        <position position="104"/>
    </location>
    <ligand>
        <name>Fe cation</name>
        <dbReference type="ChEBI" id="CHEBI:24875"/>
    </ligand>
</feature>
<dbReference type="AlphaFoldDB" id="A0A1I5QA39"/>
<evidence type="ECO:0000313" key="6">
    <source>
        <dbReference type="EMBL" id="SFP42901.1"/>
    </source>
</evidence>
<dbReference type="InterPro" id="IPR014710">
    <property type="entry name" value="RmlC-like_jellyroll"/>
</dbReference>
<comment type="cofactor">
    <cofactor evidence="2">
        <name>Fe cation</name>
        <dbReference type="ChEBI" id="CHEBI:24875"/>
    </cofactor>
    <text evidence="2">Binds 1 Fe cation per subunit.</text>
</comment>
<dbReference type="EMBL" id="FOXH01000003">
    <property type="protein sequence ID" value="SFP42901.1"/>
    <property type="molecule type" value="Genomic_DNA"/>
</dbReference>
<dbReference type="Proteomes" id="UP000199306">
    <property type="component" value="Unassembled WGS sequence"/>
</dbReference>
<protein>
    <recommendedName>
        <fullName evidence="8">Pirin N-terminal domain-containing protein</fullName>
    </recommendedName>
</protein>
<name>A0A1I5QA39_9BACT</name>
<dbReference type="Pfam" id="PF02678">
    <property type="entry name" value="Pirin"/>
    <property type="match status" value="1"/>
</dbReference>
<dbReference type="GO" id="GO:0046872">
    <property type="term" value="F:metal ion binding"/>
    <property type="evidence" value="ECO:0007669"/>
    <property type="project" value="UniProtKB-KW"/>
</dbReference>
<evidence type="ECO:0000256" key="1">
    <source>
        <dbReference type="ARBA" id="ARBA00008416"/>
    </source>
</evidence>
<dbReference type="Gene3D" id="2.60.120.10">
    <property type="entry name" value="Jelly Rolls"/>
    <property type="match status" value="2"/>
</dbReference>
<sequence length="238" mass="27006">MNKVIHRSDTRGIADHGWLKAAHTFSFAGYHNPERVHFGALRVLNDDSIAAGMGFSTHPHDNMEIITIPLKGDLEHKDTTGRQEVIRSGDVQIMSAGSGLYHSEKNHNKDQSLELLQIWVFPKERDIEPRYEQITFSQEAFKNKFQEIVSPRKDYEGVWINQDAYFYLGELESGISLNYDKKTKDGGAYIFLIEGSIEVDGELLNKRDAIGINDFNSLNITSTQNNSKVLIMEVPMAF</sequence>
<feature type="binding site" evidence="2">
    <location>
        <position position="102"/>
    </location>
    <ligand>
        <name>Fe cation</name>
        <dbReference type="ChEBI" id="CHEBI:24875"/>
    </ligand>
</feature>
<evidence type="ECO:0000259" key="5">
    <source>
        <dbReference type="Pfam" id="PF17954"/>
    </source>
</evidence>
<dbReference type="CDD" id="cd02910">
    <property type="entry name" value="cupin_Yhhw_N"/>
    <property type="match status" value="1"/>
</dbReference>
<keyword evidence="7" id="KW-1185">Reference proteome</keyword>
<gene>
    <name evidence="6" type="ORF">SAMN04515674_10382</name>
</gene>
<accession>A0A1I5QA39</accession>
<evidence type="ECO:0000259" key="4">
    <source>
        <dbReference type="Pfam" id="PF02678"/>
    </source>
</evidence>
<dbReference type="Pfam" id="PF17954">
    <property type="entry name" value="Pirin_C_2"/>
    <property type="match status" value="1"/>
</dbReference>
<dbReference type="RefSeq" id="WP_218159173.1">
    <property type="nucleotide sequence ID" value="NZ_FOXH01000003.1"/>
</dbReference>
<keyword evidence="2" id="KW-0408">Iron</keyword>
<feature type="domain" description="Pirin N-terminal" evidence="4">
    <location>
        <begin position="11"/>
        <end position="120"/>
    </location>
</feature>
<evidence type="ECO:0000256" key="3">
    <source>
        <dbReference type="RuleBase" id="RU003457"/>
    </source>
</evidence>
<feature type="binding site" evidence="2">
    <location>
        <position position="58"/>
    </location>
    <ligand>
        <name>Fe cation</name>
        <dbReference type="ChEBI" id="CHEBI:24875"/>
    </ligand>
</feature>
<organism evidence="6 7">
    <name type="scientific">Pseudarcicella hirudinis</name>
    <dbReference type="NCBI Taxonomy" id="1079859"/>
    <lineage>
        <taxon>Bacteria</taxon>
        <taxon>Pseudomonadati</taxon>
        <taxon>Bacteroidota</taxon>
        <taxon>Cytophagia</taxon>
        <taxon>Cytophagales</taxon>
        <taxon>Flectobacillaceae</taxon>
        <taxon>Pseudarcicella</taxon>
    </lineage>
</organism>
<dbReference type="InterPro" id="IPR003829">
    <property type="entry name" value="Pirin_N_dom"/>
</dbReference>
<keyword evidence="2" id="KW-0479">Metal-binding</keyword>
<evidence type="ECO:0000256" key="2">
    <source>
        <dbReference type="PIRSR" id="PIRSR006232-1"/>
    </source>
</evidence>
<dbReference type="InterPro" id="IPR012093">
    <property type="entry name" value="Pirin"/>
</dbReference>
<dbReference type="PANTHER" id="PTHR43212:SF3">
    <property type="entry name" value="QUERCETIN 2,3-DIOXYGENASE"/>
    <property type="match status" value="1"/>
</dbReference>